<dbReference type="InterPro" id="IPR037035">
    <property type="entry name" value="GK-like_C_sf"/>
</dbReference>
<dbReference type="Gene3D" id="3.40.50.10180">
    <property type="entry name" value="Glycerate kinase, MOFRL-like N-terminal domain"/>
    <property type="match status" value="1"/>
</dbReference>
<feature type="domain" description="MOFRL-associated" evidence="2">
    <location>
        <begin position="13"/>
        <end position="227"/>
    </location>
</feature>
<comment type="caution">
    <text evidence="3">The sequence shown here is derived from an EMBL/GenBank/DDBJ whole genome shotgun (WGS) entry which is preliminary data.</text>
</comment>
<dbReference type="EMBL" id="JAAAWN010000002">
    <property type="protein sequence ID" value="NDV89893.1"/>
    <property type="molecule type" value="Genomic_DNA"/>
</dbReference>
<name>A0A7X5LIH1_9ALTE</name>
<dbReference type="Proteomes" id="UP000470213">
    <property type="component" value="Unassembled WGS sequence"/>
</dbReference>
<evidence type="ECO:0000313" key="3">
    <source>
        <dbReference type="EMBL" id="NDV89893.1"/>
    </source>
</evidence>
<proteinExistence type="predicted"/>
<protein>
    <submittedName>
        <fullName evidence="3">DUF4147 domain-containing protein</fullName>
    </submittedName>
</protein>
<dbReference type="Pfam" id="PF13660">
    <property type="entry name" value="DUF4147"/>
    <property type="match status" value="1"/>
</dbReference>
<gene>
    <name evidence="3" type="ORF">GTH32_01620</name>
</gene>
<dbReference type="PANTHER" id="PTHR12227">
    <property type="entry name" value="GLYCERATE KINASE"/>
    <property type="match status" value="1"/>
</dbReference>
<dbReference type="InterPro" id="IPR007835">
    <property type="entry name" value="MOFRL"/>
</dbReference>
<dbReference type="RefSeq" id="WP_163083499.1">
    <property type="nucleotide sequence ID" value="NZ_JAAAWN010000002.1"/>
</dbReference>
<dbReference type="SUPFAM" id="SSF82544">
    <property type="entry name" value="GckA/TtuD-like"/>
    <property type="match status" value="1"/>
</dbReference>
<dbReference type="InterPro" id="IPR039760">
    <property type="entry name" value="MOFRL_protein"/>
</dbReference>
<dbReference type="InterPro" id="IPR025286">
    <property type="entry name" value="MOFRL_assoc_dom"/>
</dbReference>
<dbReference type="AlphaFoldDB" id="A0A7X5LIH1"/>
<evidence type="ECO:0000313" key="4">
    <source>
        <dbReference type="Proteomes" id="UP000470213"/>
    </source>
</evidence>
<dbReference type="GO" id="GO:0008887">
    <property type="term" value="F:glycerate kinase activity"/>
    <property type="evidence" value="ECO:0007669"/>
    <property type="project" value="InterPro"/>
</dbReference>
<reference evidence="3 4" key="1">
    <citation type="submission" date="2020-01" db="EMBL/GenBank/DDBJ databases">
        <authorList>
            <person name="Chen J."/>
            <person name="Zhu S."/>
            <person name="Yang J."/>
        </authorList>
    </citation>
    <scope>NUCLEOTIDE SEQUENCE [LARGE SCALE GENOMIC DNA]</scope>
    <source>
        <strain evidence="3 4">345S023</strain>
    </source>
</reference>
<sequence>MNRDFLTSLYLSGVEVSKPNACLGEYFTAFSPSERVCILGAGKAAADMAQEAYRYFGNNAYGAVVTRYGYEAEGATGNIRVLTASHPVPDENSVIAANTLMNIASEVPQGEQVIFLISGGGSALACAPAKGVTLEEKLGLHKFLLRSGASIEEMNTVRKHVSLIKGGRLAAASKGNNTSLVISDVVGDNPAMIASGLTVEDNSSPKDALAILQKYGFGETNSITKHLEHAPPLPKVAGDYHIVANANTAIDVAVTRAQEEGWKTHVISYEETGEASEVAKRHAKLALDCKAKGERCLLFSGGELTVTLGDTEGEGGPNQEYLMVLANTLNGEAGICALAADTDGVDGSKEVAGGYIDATTLTRAVSEGLDIKSLIAQHNSFAFFDGLGDHIVIGPTRTNVNDFRVICVF</sequence>
<dbReference type="Gene3D" id="3.40.1480.10">
    <property type="entry name" value="MOFRL domain"/>
    <property type="match status" value="1"/>
</dbReference>
<feature type="domain" description="MOFRL" evidence="1">
    <location>
        <begin position="296"/>
        <end position="402"/>
    </location>
</feature>
<keyword evidence="4" id="KW-1185">Reference proteome</keyword>
<dbReference type="Pfam" id="PF05161">
    <property type="entry name" value="MOFRL"/>
    <property type="match status" value="1"/>
</dbReference>
<accession>A0A7X5LIH1</accession>
<organism evidence="3 4">
    <name type="scientific">Alteromonas profundi</name>
    <dbReference type="NCBI Taxonomy" id="2696062"/>
    <lineage>
        <taxon>Bacteria</taxon>
        <taxon>Pseudomonadati</taxon>
        <taxon>Pseudomonadota</taxon>
        <taxon>Gammaproteobacteria</taxon>
        <taxon>Alteromonadales</taxon>
        <taxon>Alteromonadaceae</taxon>
        <taxon>Alteromonas/Salinimonas group</taxon>
        <taxon>Alteromonas</taxon>
    </lineage>
</organism>
<dbReference type="GO" id="GO:0005737">
    <property type="term" value="C:cytoplasm"/>
    <property type="evidence" value="ECO:0007669"/>
    <property type="project" value="TreeGrafter"/>
</dbReference>
<dbReference type="InterPro" id="IPR038614">
    <property type="entry name" value="GK_N_sf"/>
</dbReference>
<evidence type="ECO:0000259" key="1">
    <source>
        <dbReference type="Pfam" id="PF05161"/>
    </source>
</evidence>
<evidence type="ECO:0000259" key="2">
    <source>
        <dbReference type="Pfam" id="PF13660"/>
    </source>
</evidence>
<dbReference type="PANTHER" id="PTHR12227:SF0">
    <property type="entry name" value="GLYCERATE KINASE"/>
    <property type="match status" value="1"/>
</dbReference>